<organism evidence="2 3">
    <name type="scientific">Teratosphaeria nubilosa</name>
    <dbReference type="NCBI Taxonomy" id="161662"/>
    <lineage>
        <taxon>Eukaryota</taxon>
        <taxon>Fungi</taxon>
        <taxon>Dikarya</taxon>
        <taxon>Ascomycota</taxon>
        <taxon>Pezizomycotina</taxon>
        <taxon>Dothideomycetes</taxon>
        <taxon>Dothideomycetidae</taxon>
        <taxon>Mycosphaerellales</taxon>
        <taxon>Teratosphaeriaceae</taxon>
        <taxon>Teratosphaeria</taxon>
    </lineage>
</organism>
<protein>
    <recommendedName>
        <fullName evidence="1">Peptide N-acetyl-beta-D-glucosaminyl asparaginase amidase A N-terminal domain-containing protein</fullName>
    </recommendedName>
</protein>
<sequence length="646" mass="70254">MLLITSVFITRCQATAAVGKYQHYARAVANSLLEVFEVYPPVLTVTPIQVLEITDGSSDATIPIVDPGRPTCQETLAVHVFASSFGAPYVGNYKPPSCDFNRVSWNLTVTSAGRQFDRLGIVYLGDTEVFRTSTAQPTTKGIEWTYIKDMTNYLPLFKQDQKIIFDLGNLINDIYTGTFNVTLTSAFFTADDSITPADLILPVSGRQSSSNQGSVFSVPTDNASNDLTLPRNVKKAVFTIAATGQSEEEFWWSNVLQSDINTFPDSGALYGFSPFREVQLLIDGNLAGVAWPFPIIFTGGVVPGFWRPIVGVNAFDLKEDEIDITPWLPLLCDGNAHSFTIRVSGLNDSGDGSATLSDTTGSYWWVTGKVFLWLDEKGHITTGQGPDKIAPTPKFEVTSTIGKMRNGSNETLVYQVTAQRSLSFKSTINLSSGSKTAFWSQELSFSNFGNLSDQGNVATTQQQTTGHDVSSSGYARQIGYPLYAYTVVTRPQGNTTIVGTVNRGKEVQTFGEPVFPTGLESFSAAEAIHDKFASFQGAFLNTSQQGNAYFTQNSTLKASFGYGSTEQDMVFSGVSAVQNGNDFPTITGSNELFHRHVAAVNGSVTEDQTTLIGGTVEHPHGTPEFAYTFALAERKQGYGRVWHGLK</sequence>
<proteinExistence type="predicted"/>
<keyword evidence="3" id="KW-1185">Reference proteome</keyword>
<dbReference type="PANTHER" id="PTHR31104">
    <property type="entry name" value="PEPTIDE-N4-(N-ACETYL-BETA-GLUCOSAMINYL)ASPARAGINE AMIDASE A PROTEIN"/>
    <property type="match status" value="1"/>
</dbReference>
<dbReference type="OrthoDB" id="1612078at2759"/>
<dbReference type="Pfam" id="PF25156">
    <property type="entry name" value="PNGase_A_C"/>
    <property type="match status" value="1"/>
</dbReference>
<dbReference type="InterPro" id="IPR021102">
    <property type="entry name" value="PNGase_A"/>
</dbReference>
<name>A0A6G1LB02_9PEZI</name>
<dbReference type="EMBL" id="ML995832">
    <property type="protein sequence ID" value="KAF2769598.1"/>
    <property type="molecule type" value="Genomic_DNA"/>
</dbReference>
<dbReference type="Pfam" id="PF12222">
    <property type="entry name" value="PNGaseA"/>
    <property type="match status" value="1"/>
</dbReference>
<dbReference type="AlphaFoldDB" id="A0A6G1LB02"/>
<evidence type="ECO:0000313" key="2">
    <source>
        <dbReference type="EMBL" id="KAF2769598.1"/>
    </source>
</evidence>
<dbReference type="InterPro" id="IPR056948">
    <property type="entry name" value="PNGaseA_N"/>
</dbReference>
<accession>A0A6G1LB02</accession>
<evidence type="ECO:0000259" key="1">
    <source>
        <dbReference type="Pfam" id="PF12222"/>
    </source>
</evidence>
<gene>
    <name evidence="2" type="ORF">EJ03DRAFT_271909</name>
</gene>
<reference evidence="2" key="1">
    <citation type="journal article" date="2020" name="Stud. Mycol.">
        <title>101 Dothideomycetes genomes: a test case for predicting lifestyles and emergence of pathogens.</title>
        <authorList>
            <person name="Haridas S."/>
            <person name="Albert R."/>
            <person name="Binder M."/>
            <person name="Bloem J."/>
            <person name="Labutti K."/>
            <person name="Salamov A."/>
            <person name="Andreopoulos B."/>
            <person name="Baker S."/>
            <person name="Barry K."/>
            <person name="Bills G."/>
            <person name="Bluhm B."/>
            <person name="Cannon C."/>
            <person name="Castanera R."/>
            <person name="Culley D."/>
            <person name="Daum C."/>
            <person name="Ezra D."/>
            <person name="Gonzalez J."/>
            <person name="Henrissat B."/>
            <person name="Kuo A."/>
            <person name="Liang C."/>
            <person name="Lipzen A."/>
            <person name="Lutzoni F."/>
            <person name="Magnuson J."/>
            <person name="Mondo S."/>
            <person name="Nolan M."/>
            <person name="Ohm R."/>
            <person name="Pangilinan J."/>
            <person name="Park H.-J."/>
            <person name="Ramirez L."/>
            <person name="Alfaro M."/>
            <person name="Sun H."/>
            <person name="Tritt A."/>
            <person name="Yoshinaga Y."/>
            <person name="Zwiers L.-H."/>
            <person name="Turgeon B."/>
            <person name="Goodwin S."/>
            <person name="Spatafora J."/>
            <person name="Crous P."/>
            <person name="Grigoriev I."/>
        </authorList>
    </citation>
    <scope>NUCLEOTIDE SEQUENCE</scope>
    <source>
        <strain evidence="2">CBS 116005</strain>
    </source>
</reference>
<feature type="domain" description="Peptide N-acetyl-beta-D-glucosaminyl asparaginase amidase A N-terminal" evidence="1">
    <location>
        <begin position="70"/>
        <end position="383"/>
    </location>
</feature>
<dbReference type="Proteomes" id="UP000799436">
    <property type="component" value="Unassembled WGS sequence"/>
</dbReference>
<evidence type="ECO:0000313" key="3">
    <source>
        <dbReference type="Proteomes" id="UP000799436"/>
    </source>
</evidence>